<feature type="transmembrane region" description="Helical" evidence="7">
    <location>
        <begin position="160"/>
        <end position="178"/>
    </location>
</feature>
<keyword evidence="6 7" id="KW-0472">Membrane</keyword>
<dbReference type="RefSeq" id="WP_106012953.1">
    <property type="nucleotide sequence ID" value="NZ_CP027226.1"/>
</dbReference>
<dbReference type="Pfam" id="PF00528">
    <property type="entry name" value="BPD_transp_1"/>
    <property type="match status" value="1"/>
</dbReference>
<keyword evidence="2 7" id="KW-0813">Transport</keyword>
<evidence type="ECO:0000256" key="3">
    <source>
        <dbReference type="ARBA" id="ARBA00022475"/>
    </source>
</evidence>
<evidence type="ECO:0000256" key="5">
    <source>
        <dbReference type="ARBA" id="ARBA00022989"/>
    </source>
</evidence>
<sequence length="310" mass="34804">MSVEGIKTMSTLSKKKRREKYTAGEWAFIIFCYIFVLLVIAVSLYPIIYVVSASLSSVAAVQRNQVVFLPVGFTTRAYEVVVKFPNIISSFLNSVFYSVVGTAMSLAFTILAAYPLSKKYLKGRRFFNLFIVFTMWFGGGMIPFYLLMKDLKLIDTRFGILIYAVIGTFYIIILRSHFESLPESLDESAKLEGANDLQVLLKIILPLSKPVLAALALYYAVGKWNSFFWETLLLTNKAEDKMPMQVILNRIVSASQFDEAAARQLSRGEQANPQTIKFAAIVLTSLPIVIIYPFLQKYFIHGTLAGAVKG</sequence>
<feature type="transmembrane region" description="Helical" evidence="7">
    <location>
        <begin position="126"/>
        <end position="148"/>
    </location>
</feature>
<evidence type="ECO:0000256" key="7">
    <source>
        <dbReference type="RuleBase" id="RU363032"/>
    </source>
</evidence>
<dbReference type="AlphaFoldDB" id="A0A2S0KPQ2"/>
<dbReference type="GO" id="GO:0005886">
    <property type="term" value="C:plasma membrane"/>
    <property type="evidence" value="ECO:0007669"/>
    <property type="project" value="UniProtKB-SubCell"/>
</dbReference>
<dbReference type="Proteomes" id="UP000237947">
    <property type="component" value="Chromosome"/>
</dbReference>
<feature type="transmembrane region" description="Helical" evidence="7">
    <location>
        <begin position="95"/>
        <end position="114"/>
    </location>
</feature>
<comment type="similarity">
    <text evidence="7">Belongs to the binding-protein-dependent transport system permease family.</text>
</comment>
<keyword evidence="3" id="KW-1003">Cell membrane</keyword>
<evidence type="ECO:0000256" key="2">
    <source>
        <dbReference type="ARBA" id="ARBA00022448"/>
    </source>
</evidence>
<evidence type="ECO:0000256" key="1">
    <source>
        <dbReference type="ARBA" id="ARBA00004651"/>
    </source>
</evidence>
<keyword evidence="10" id="KW-1185">Reference proteome</keyword>
<dbReference type="GO" id="GO:0055085">
    <property type="term" value="P:transmembrane transport"/>
    <property type="evidence" value="ECO:0007669"/>
    <property type="project" value="InterPro"/>
</dbReference>
<dbReference type="EMBL" id="CP027226">
    <property type="protein sequence ID" value="AVM43006.1"/>
    <property type="molecule type" value="Genomic_DNA"/>
</dbReference>
<keyword evidence="5 7" id="KW-1133">Transmembrane helix</keyword>
<evidence type="ECO:0000259" key="8">
    <source>
        <dbReference type="PROSITE" id="PS50928"/>
    </source>
</evidence>
<gene>
    <name evidence="9" type="ORF">C5Q98_07195</name>
</gene>
<evidence type="ECO:0000313" key="9">
    <source>
        <dbReference type="EMBL" id="AVM43006.1"/>
    </source>
</evidence>
<feature type="transmembrane region" description="Helical" evidence="7">
    <location>
        <begin position="199"/>
        <end position="221"/>
    </location>
</feature>
<feature type="transmembrane region" description="Helical" evidence="7">
    <location>
        <begin position="276"/>
        <end position="295"/>
    </location>
</feature>
<dbReference type="PROSITE" id="PS50928">
    <property type="entry name" value="ABC_TM1"/>
    <property type="match status" value="1"/>
</dbReference>
<dbReference type="InterPro" id="IPR000515">
    <property type="entry name" value="MetI-like"/>
</dbReference>
<comment type="subcellular location">
    <subcellularLocation>
        <location evidence="1 7">Cell membrane</location>
        <topology evidence="1 7">Multi-pass membrane protein</topology>
    </subcellularLocation>
</comment>
<dbReference type="OrthoDB" id="157184at2"/>
<accession>A0A2S0KPQ2</accession>
<feature type="transmembrane region" description="Helical" evidence="7">
    <location>
        <begin position="21"/>
        <end position="48"/>
    </location>
</feature>
<evidence type="ECO:0000256" key="6">
    <source>
        <dbReference type="ARBA" id="ARBA00023136"/>
    </source>
</evidence>
<protein>
    <recommendedName>
        <fullName evidence="8">ABC transmembrane type-1 domain-containing protein</fullName>
    </recommendedName>
</protein>
<organism evidence="9 10">
    <name type="scientific">Fastidiosipila sanguinis</name>
    <dbReference type="NCBI Taxonomy" id="236753"/>
    <lineage>
        <taxon>Bacteria</taxon>
        <taxon>Bacillati</taxon>
        <taxon>Bacillota</taxon>
        <taxon>Clostridia</taxon>
        <taxon>Eubacteriales</taxon>
        <taxon>Oscillospiraceae</taxon>
        <taxon>Fastidiosipila</taxon>
    </lineage>
</organism>
<reference evidence="10" key="1">
    <citation type="submission" date="2018-02" db="EMBL/GenBank/DDBJ databases">
        <authorList>
            <person name="Holder M.E."/>
            <person name="Ajami N.J."/>
            <person name="Petrosino J.F."/>
        </authorList>
    </citation>
    <scope>NUCLEOTIDE SEQUENCE [LARGE SCALE GENOMIC DNA]</scope>
    <source>
        <strain evidence="10">CCUG 47711</strain>
    </source>
</reference>
<dbReference type="Gene3D" id="1.10.3720.10">
    <property type="entry name" value="MetI-like"/>
    <property type="match status" value="1"/>
</dbReference>
<dbReference type="KEGG" id="fsa:C5Q98_07195"/>
<dbReference type="PANTHER" id="PTHR43744:SF9">
    <property type="entry name" value="POLYGALACTURONAN_RHAMNOGALACTURONAN TRANSPORT SYSTEM PERMEASE PROTEIN YTCP"/>
    <property type="match status" value="1"/>
</dbReference>
<dbReference type="SUPFAM" id="SSF161098">
    <property type="entry name" value="MetI-like"/>
    <property type="match status" value="1"/>
</dbReference>
<evidence type="ECO:0000256" key="4">
    <source>
        <dbReference type="ARBA" id="ARBA00022692"/>
    </source>
</evidence>
<dbReference type="PANTHER" id="PTHR43744">
    <property type="entry name" value="ABC TRANSPORTER PERMEASE PROTEIN MG189-RELATED-RELATED"/>
    <property type="match status" value="1"/>
</dbReference>
<feature type="domain" description="ABC transmembrane type-1" evidence="8">
    <location>
        <begin position="91"/>
        <end position="295"/>
    </location>
</feature>
<keyword evidence="4 7" id="KW-0812">Transmembrane</keyword>
<evidence type="ECO:0000313" key="10">
    <source>
        <dbReference type="Proteomes" id="UP000237947"/>
    </source>
</evidence>
<name>A0A2S0KPQ2_9FIRM</name>
<dbReference type="CDD" id="cd06261">
    <property type="entry name" value="TM_PBP2"/>
    <property type="match status" value="1"/>
</dbReference>
<dbReference type="InterPro" id="IPR035906">
    <property type="entry name" value="MetI-like_sf"/>
</dbReference>
<proteinExistence type="inferred from homology"/>